<accession>A0AA39I324</accession>
<dbReference type="InterPro" id="IPR016024">
    <property type="entry name" value="ARM-type_fold"/>
</dbReference>
<feature type="domain" description="Clathrin/coatomer adaptor adaptin-like N-terminal" evidence="7">
    <location>
        <begin position="292"/>
        <end position="808"/>
    </location>
</feature>
<sequence>MSSELLKICEPREWLEPYFLEDVYPDGRRLTEFRGSSVHVGFNATARGSALVKQGGSMVDVSVELEIAVKGDEPQISFQLEAPECMDEVMVDDAHMVLDQFVENKTLANLNAVTANDDRLMWVLKVNIEVLSYDTAYIDTIVTAVSAALLNTKVPEVRFAEEVDEDAPIELSKAIITDKWYPFQLVDIPVSSGFAVYKTSITKEPECLILADPIAEVSDLIVAKCVLVVGYGENIHSMVISGGEPIDADMVKKFHTLAKTRHQTVSTRTSSHRIAEKITVMSDSKYFNTTKKGEIFELKTELNSEKKEKKREAVKKVIASMTVGNDVSTLFPDVVNCMQTDNVELKKLVYLYLMNYAKSQPDLAIMAVNTFVKDCEDPNPLIRALAVRTMGCIRVDKITEYLCEPLRKCLQDEDPYVRKTAAVCVAKLHDINASLVEDQGFVELLNDLLSDSNPMVVANAVAALTEINETRPFAEMNLHTVNKLLAALNECTEWGQVFILDALAHYTPKDECEAQNMCERISPRLAHANAAVVLSTVKALMKLVNILPENSEFIAHLTKKLAPPMVTLLSAEPEIQYVVLRNINLIVQKRTDILKQEMKVFFVKYNDPIYVKMEKLDIMIRLVQQNNIAQVLSELKEYATEVDVDFVRKVVRAIGRCAIKVEQSAERCVSALLELIQTKVNYIVQEAVVVIKDIFRKYPNKYESIISTLCENLDTLDEPEARASMIWIIGEYAERIDNAGEHLESFVEGFHDENTQVQLQLLTAIVKLFLKRPMHTQKLVQRVLSLATKDSDNPDLRDRAYIYWRLLSVDLAAAKDVILAERPLISEETDLLKPSLLDQLVCHIGSLASIYHKPPTSFADTARQPTQHTDEAAAATNKESAILDITGPSTSAAAPAPTTPSQDLLIADLLSLDLSSTAPGVGTPVMNVASAFQPAPMLSGLDDLLGLGLF</sequence>
<dbReference type="Pfam" id="PF01602">
    <property type="entry name" value="Adaptin_N"/>
    <property type="match status" value="1"/>
</dbReference>
<keyword evidence="3" id="KW-0813">Transport</keyword>
<evidence type="ECO:0000256" key="3">
    <source>
        <dbReference type="ARBA" id="ARBA00022448"/>
    </source>
</evidence>
<dbReference type="SUPFAM" id="SSF48371">
    <property type="entry name" value="ARM repeat"/>
    <property type="match status" value="1"/>
</dbReference>
<dbReference type="GO" id="GO:0012505">
    <property type="term" value="C:endomembrane system"/>
    <property type="evidence" value="ECO:0007669"/>
    <property type="project" value="UniProtKB-SubCell"/>
</dbReference>
<keyword evidence="5" id="KW-0472">Membrane</keyword>
<feature type="domain" description="Exoribonuclease phosphorolytic" evidence="6">
    <location>
        <begin position="32"/>
        <end position="155"/>
    </location>
</feature>
<comment type="similarity">
    <text evidence="2">Belongs to the adaptor complexes large subunit family.</text>
</comment>
<dbReference type="Pfam" id="PF01138">
    <property type="entry name" value="RNase_PH"/>
    <property type="match status" value="1"/>
</dbReference>
<dbReference type="InterPro" id="IPR011989">
    <property type="entry name" value="ARM-like"/>
</dbReference>
<evidence type="ECO:0008006" key="10">
    <source>
        <dbReference type="Google" id="ProtNLM"/>
    </source>
</evidence>
<evidence type="ECO:0000256" key="1">
    <source>
        <dbReference type="ARBA" id="ARBA00004308"/>
    </source>
</evidence>
<evidence type="ECO:0000256" key="2">
    <source>
        <dbReference type="ARBA" id="ARBA00006613"/>
    </source>
</evidence>
<dbReference type="Gene3D" id="3.30.230.70">
    <property type="entry name" value="GHMP Kinase, N-terminal domain"/>
    <property type="match status" value="1"/>
</dbReference>
<dbReference type="AlphaFoldDB" id="A0AA39I324"/>
<dbReference type="Proteomes" id="UP001175271">
    <property type="component" value="Unassembled WGS sequence"/>
</dbReference>
<dbReference type="GO" id="GO:0016192">
    <property type="term" value="P:vesicle-mediated transport"/>
    <property type="evidence" value="ECO:0007669"/>
    <property type="project" value="InterPro"/>
</dbReference>
<proteinExistence type="inferred from homology"/>
<comment type="caution">
    <text evidence="8">The sequence shown here is derived from an EMBL/GenBank/DDBJ whole genome shotgun (WGS) entry which is preliminary data.</text>
</comment>
<reference evidence="8" key="1">
    <citation type="submission" date="2023-06" db="EMBL/GenBank/DDBJ databases">
        <title>Genomic analysis of the entomopathogenic nematode Steinernema hermaphroditum.</title>
        <authorList>
            <person name="Schwarz E.M."/>
            <person name="Heppert J.K."/>
            <person name="Baniya A."/>
            <person name="Schwartz H.T."/>
            <person name="Tan C.-H."/>
            <person name="Antoshechkin I."/>
            <person name="Sternberg P.W."/>
            <person name="Goodrich-Blair H."/>
            <person name="Dillman A.R."/>
        </authorList>
    </citation>
    <scope>NUCLEOTIDE SEQUENCE</scope>
    <source>
        <strain evidence="8">PS9179</strain>
        <tissue evidence="8">Whole animal</tissue>
    </source>
</reference>
<gene>
    <name evidence="8" type="ORF">QR680_012756</name>
</gene>
<comment type="subcellular location">
    <subcellularLocation>
        <location evidence="1">Endomembrane system</location>
    </subcellularLocation>
</comment>
<dbReference type="FunFam" id="1.25.10.10:FF:000002">
    <property type="entry name" value="AP complex subunit beta"/>
    <property type="match status" value="1"/>
</dbReference>
<dbReference type="InterPro" id="IPR026739">
    <property type="entry name" value="AP_beta"/>
</dbReference>
<evidence type="ECO:0000259" key="7">
    <source>
        <dbReference type="Pfam" id="PF01602"/>
    </source>
</evidence>
<dbReference type="SUPFAM" id="SSF54211">
    <property type="entry name" value="Ribosomal protein S5 domain 2-like"/>
    <property type="match status" value="1"/>
</dbReference>
<dbReference type="GO" id="GO:0030117">
    <property type="term" value="C:membrane coat"/>
    <property type="evidence" value="ECO:0007669"/>
    <property type="project" value="InterPro"/>
</dbReference>
<evidence type="ECO:0000313" key="8">
    <source>
        <dbReference type="EMBL" id="KAK0416932.1"/>
    </source>
</evidence>
<dbReference type="PANTHER" id="PTHR11134">
    <property type="entry name" value="ADAPTOR COMPLEX SUBUNIT BETA FAMILY MEMBER"/>
    <property type="match status" value="1"/>
</dbReference>
<dbReference type="InterPro" id="IPR020568">
    <property type="entry name" value="Ribosomal_Su5_D2-typ_SF"/>
</dbReference>
<dbReference type="Gene3D" id="1.25.10.10">
    <property type="entry name" value="Leucine-rich Repeat Variant"/>
    <property type="match status" value="1"/>
</dbReference>
<protein>
    <recommendedName>
        <fullName evidence="10">AP complex subunit beta</fullName>
    </recommendedName>
</protein>
<organism evidence="8 9">
    <name type="scientific">Steinernema hermaphroditum</name>
    <dbReference type="NCBI Taxonomy" id="289476"/>
    <lineage>
        <taxon>Eukaryota</taxon>
        <taxon>Metazoa</taxon>
        <taxon>Ecdysozoa</taxon>
        <taxon>Nematoda</taxon>
        <taxon>Chromadorea</taxon>
        <taxon>Rhabditida</taxon>
        <taxon>Tylenchina</taxon>
        <taxon>Panagrolaimomorpha</taxon>
        <taxon>Strongyloidoidea</taxon>
        <taxon>Steinernematidae</taxon>
        <taxon>Steinernema</taxon>
    </lineage>
</organism>
<evidence type="ECO:0000256" key="5">
    <source>
        <dbReference type="ARBA" id="ARBA00023136"/>
    </source>
</evidence>
<name>A0AA39I324_9BILA</name>
<keyword evidence="4" id="KW-0653">Protein transport</keyword>
<dbReference type="InterPro" id="IPR001247">
    <property type="entry name" value="ExoRNase_PH_dom1"/>
</dbReference>
<keyword evidence="9" id="KW-1185">Reference proteome</keyword>
<evidence type="ECO:0000259" key="6">
    <source>
        <dbReference type="Pfam" id="PF01138"/>
    </source>
</evidence>
<dbReference type="InterPro" id="IPR002553">
    <property type="entry name" value="Clathrin/coatomer_adapt-like_N"/>
</dbReference>
<evidence type="ECO:0000313" key="9">
    <source>
        <dbReference type="Proteomes" id="UP001175271"/>
    </source>
</evidence>
<dbReference type="InterPro" id="IPR027408">
    <property type="entry name" value="PNPase/RNase_PH_dom_sf"/>
</dbReference>
<dbReference type="GO" id="GO:0006886">
    <property type="term" value="P:intracellular protein transport"/>
    <property type="evidence" value="ECO:0007669"/>
    <property type="project" value="InterPro"/>
</dbReference>
<evidence type="ECO:0000256" key="4">
    <source>
        <dbReference type="ARBA" id="ARBA00022927"/>
    </source>
</evidence>
<dbReference type="EMBL" id="JAUCMV010000002">
    <property type="protein sequence ID" value="KAK0416932.1"/>
    <property type="molecule type" value="Genomic_DNA"/>
</dbReference>